<reference evidence="1 2" key="2">
    <citation type="submission" date="2018-06" db="EMBL/GenBank/DDBJ databases">
        <title>Metagenomic assembly of (sub)arctic Cyanobacteria and their associated microbiome from non-axenic cultures.</title>
        <authorList>
            <person name="Baurain D."/>
        </authorList>
    </citation>
    <scope>NUCLEOTIDE SEQUENCE [LARGE SCALE GENOMIC DNA]</scope>
    <source>
        <strain evidence="1">ULC041bin1</strain>
    </source>
</reference>
<evidence type="ECO:0000313" key="1">
    <source>
        <dbReference type="EMBL" id="PZO33865.1"/>
    </source>
</evidence>
<organism evidence="1 2">
    <name type="scientific">Shackletoniella antarctica</name>
    <dbReference type="NCBI Taxonomy" id="268115"/>
    <lineage>
        <taxon>Bacteria</taxon>
        <taxon>Bacillati</taxon>
        <taxon>Cyanobacteriota</taxon>
        <taxon>Cyanophyceae</taxon>
        <taxon>Oculatellales</taxon>
        <taxon>Oculatellaceae</taxon>
        <taxon>Shackletoniella</taxon>
    </lineage>
</organism>
<protein>
    <submittedName>
        <fullName evidence="1">Uncharacterized protein</fullName>
    </submittedName>
</protein>
<comment type="caution">
    <text evidence="1">The sequence shown here is derived from an EMBL/GenBank/DDBJ whole genome shotgun (WGS) entry which is preliminary data.</text>
</comment>
<evidence type="ECO:0000313" key="2">
    <source>
        <dbReference type="Proteomes" id="UP000249081"/>
    </source>
</evidence>
<accession>A0A2W4XH25</accession>
<name>A0A2W4XH25_9CYAN</name>
<sequence>MTTTRDQSYDLHRQRQRLEALVQPAQGGKTLAPALKQLGDRAMRFFTGQTEPRIWQRTRQGQPIWFAHDPITNRTRQFSSEQDVRLWLEKRYYE</sequence>
<dbReference type="AlphaFoldDB" id="A0A2W4XH25"/>
<reference evidence="2" key="1">
    <citation type="submission" date="2018-04" db="EMBL/GenBank/DDBJ databases">
        <authorList>
            <person name="Cornet L."/>
        </authorList>
    </citation>
    <scope>NUCLEOTIDE SEQUENCE [LARGE SCALE GENOMIC DNA]</scope>
</reference>
<dbReference type="Proteomes" id="UP000249081">
    <property type="component" value="Unassembled WGS sequence"/>
</dbReference>
<gene>
    <name evidence="1" type="ORF">DCF17_21425</name>
</gene>
<dbReference type="EMBL" id="QBMN01000235">
    <property type="protein sequence ID" value="PZO33865.1"/>
    <property type="molecule type" value="Genomic_DNA"/>
</dbReference>
<proteinExistence type="predicted"/>